<evidence type="ECO:0000313" key="2">
    <source>
        <dbReference type="Proteomes" id="UP000583929"/>
    </source>
</evidence>
<name>A0A7J6GYG9_CANSA</name>
<comment type="caution">
    <text evidence="1">The sequence shown here is derived from an EMBL/GenBank/DDBJ whole genome shotgun (WGS) entry which is preliminary data.</text>
</comment>
<proteinExistence type="predicted"/>
<accession>A0A7J6GYG9</accession>
<sequence>MRSKPTKFRFDFLKRHDSIVHPLNVLVKERPKEFEGLE</sequence>
<reference evidence="1 2" key="1">
    <citation type="journal article" date="2020" name="bioRxiv">
        <title>Sequence and annotation of 42 cannabis genomes reveals extensive copy number variation in cannabinoid synthesis and pathogen resistance genes.</title>
        <authorList>
            <person name="Mckernan K.J."/>
            <person name="Helbert Y."/>
            <person name="Kane L.T."/>
            <person name="Ebling H."/>
            <person name="Zhang L."/>
            <person name="Liu B."/>
            <person name="Eaton Z."/>
            <person name="Mclaughlin S."/>
            <person name="Kingan S."/>
            <person name="Baybayan P."/>
            <person name="Concepcion G."/>
            <person name="Jordan M."/>
            <person name="Riva A."/>
            <person name="Barbazuk W."/>
            <person name="Harkins T."/>
        </authorList>
    </citation>
    <scope>NUCLEOTIDE SEQUENCE [LARGE SCALE GENOMIC DNA]</scope>
    <source>
        <strain evidence="2">cv. Jamaican Lion 4</strain>
        <tissue evidence="1">Leaf</tissue>
    </source>
</reference>
<protein>
    <submittedName>
        <fullName evidence="1">Uncharacterized protein</fullName>
    </submittedName>
</protein>
<keyword evidence="2" id="KW-1185">Reference proteome</keyword>
<dbReference type="AlphaFoldDB" id="A0A7J6GYG9"/>
<organism evidence="1 2">
    <name type="scientific">Cannabis sativa</name>
    <name type="common">Hemp</name>
    <name type="synonym">Marijuana</name>
    <dbReference type="NCBI Taxonomy" id="3483"/>
    <lineage>
        <taxon>Eukaryota</taxon>
        <taxon>Viridiplantae</taxon>
        <taxon>Streptophyta</taxon>
        <taxon>Embryophyta</taxon>
        <taxon>Tracheophyta</taxon>
        <taxon>Spermatophyta</taxon>
        <taxon>Magnoliopsida</taxon>
        <taxon>eudicotyledons</taxon>
        <taxon>Gunneridae</taxon>
        <taxon>Pentapetalae</taxon>
        <taxon>rosids</taxon>
        <taxon>fabids</taxon>
        <taxon>Rosales</taxon>
        <taxon>Cannabaceae</taxon>
        <taxon>Cannabis</taxon>
    </lineage>
</organism>
<dbReference type="EMBL" id="JAATIQ010000076">
    <property type="protein sequence ID" value="KAF4388002.1"/>
    <property type="molecule type" value="Genomic_DNA"/>
</dbReference>
<dbReference type="Proteomes" id="UP000583929">
    <property type="component" value="Unassembled WGS sequence"/>
</dbReference>
<gene>
    <name evidence="1" type="ORF">G4B88_017035</name>
</gene>
<evidence type="ECO:0000313" key="1">
    <source>
        <dbReference type="EMBL" id="KAF4388002.1"/>
    </source>
</evidence>